<keyword evidence="2" id="KW-1133">Transmembrane helix</keyword>
<gene>
    <name evidence="3" type="ORF">HJG60_011712</name>
</gene>
<reference evidence="3 4" key="1">
    <citation type="journal article" date="2020" name="Nature">
        <title>Six reference-quality genomes reveal evolution of bat adaptations.</title>
        <authorList>
            <person name="Jebb D."/>
            <person name="Huang Z."/>
            <person name="Pippel M."/>
            <person name="Hughes G.M."/>
            <person name="Lavrichenko K."/>
            <person name="Devanna P."/>
            <person name="Winkler S."/>
            <person name="Jermiin L.S."/>
            <person name="Skirmuntt E.C."/>
            <person name="Katzourakis A."/>
            <person name="Burkitt-Gray L."/>
            <person name="Ray D.A."/>
            <person name="Sullivan K.A.M."/>
            <person name="Roscito J.G."/>
            <person name="Kirilenko B.M."/>
            <person name="Davalos L.M."/>
            <person name="Corthals A.P."/>
            <person name="Power M.L."/>
            <person name="Jones G."/>
            <person name="Ransome R.D."/>
            <person name="Dechmann D.K.N."/>
            <person name="Locatelli A.G."/>
            <person name="Puechmaille S.J."/>
            <person name="Fedrigo O."/>
            <person name="Jarvis E.D."/>
            <person name="Hiller M."/>
            <person name="Vernes S.C."/>
            <person name="Myers E.W."/>
            <person name="Teeling E.C."/>
        </authorList>
    </citation>
    <scope>NUCLEOTIDE SEQUENCE [LARGE SCALE GENOMIC DNA]</scope>
    <source>
        <strain evidence="3">Bat1K_MPI-CBG_1</strain>
    </source>
</reference>
<evidence type="ECO:0000256" key="2">
    <source>
        <dbReference type="SAM" id="Phobius"/>
    </source>
</evidence>
<comment type="caution">
    <text evidence="3">The sequence shown here is derived from an EMBL/GenBank/DDBJ whole genome shotgun (WGS) entry which is preliminary data.</text>
</comment>
<organism evidence="3 4">
    <name type="scientific">Phyllostomus discolor</name>
    <name type="common">pale spear-nosed bat</name>
    <dbReference type="NCBI Taxonomy" id="89673"/>
    <lineage>
        <taxon>Eukaryota</taxon>
        <taxon>Metazoa</taxon>
        <taxon>Chordata</taxon>
        <taxon>Craniata</taxon>
        <taxon>Vertebrata</taxon>
        <taxon>Euteleostomi</taxon>
        <taxon>Mammalia</taxon>
        <taxon>Eutheria</taxon>
        <taxon>Laurasiatheria</taxon>
        <taxon>Chiroptera</taxon>
        <taxon>Yangochiroptera</taxon>
        <taxon>Phyllostomidae</taxon>
        <taxon>Phyllostominae</taxon>
        <taxon>Phyllostomus</taxon>
    </lineage>
</organism>
<protein>
    <submittedName>
        <fullName evidence="3">Uncharacterized protein</fullName>
    </submittedName>
</protein>
<evidence type="ECO:0000313" key="3">
    <source>
        <dbReference type="EMBL" id="KAF6099996.1"/>
    </source>
</evidence>
<dbReference type="AlphaFoldDB" id="A0A834E1E1"/>
<keyword evidence="2" id="KW-0472">Membrane</keyword>
<feature type="region of interest" description="Disordered" evidence="1">
    <location>
        <begin position="75"/>
        <end position="116"/>
    </location>
</feature>
<proteinExistence type="predicted"/>
<dbReference type="Proteomes" id="UP000664940">
    <property type="component" value="Unassembled WGS sequence"/>
</dbReference>
<evidence type="ECO:0000313" key="4">
    <source>
        <dbReference type="Proteomes" id="UP000664940"/>
    </source>
</evidence>
<keyword evidence="2" id="KW-0812">Transmembrane</keyword>
<dbReference type="EMBL" id="JABVXQ010000007">
    <property type="protein sequence ID" value="KAF6099996.1"/>
    <property type="molecule type" value="Genomic_DNA"/>
</dbReference>
<feature type="transmembrane region" description="Helical" evidence="2">
    <location>
        <begin position="50"/>
        <end position="68"/>
    </location>
</feature>
<accession>A0A834E1E1</accession>
<name>A0A834E1E1_9CHIR</name>
<evidence type="ECO:0000256" key="1">
    <source>
        <dbReference type="SAM" id="MobiDB-lite"/>
    </source>
</evidence>
<sequence>MHYADEATATCSCSCRVWGEAVECFTVNPFVTKVSKHPGGKQHPHFTGRLTATSGWFNMALLVASVVWRERLQPPQRRNQGRVAAPGALPGGRQDHQQYQEGPAEGAAERDKVRSGAAARSSTLRLCFSTPAIWGNLGPGGLGRQMLLSVPVSRKEMDSEPS</sequence>